<dbReference type="PANTHER" id="PTHR43394">
    <property type="entry name" value="ATP-DEPENDENT PERMEASE MDL1, MITOCHONDRIAL"/>
    <property type="match status" value="1"/>
</dbReference>
<dbReference type="FunFam" id="3.40.50.300:FF:000287">
    <property type="entry name" value="Multidrug ABC transporter ATP-binding protein"/>
    <property type="match status" value="1"/>
</dbReference>
<protein>
    <recommendedName>
        <fullName evidence="10">Fatty acid ABC transporter ATP-binding/permease protein</fullName>
    </recommendedName>
</protein>
<accession>A0A1G6TM59</accession>
<dbReference type="EMBL" id="FMYH01000006">
    <property type="protein sequence ID" value="SDD30173.1"/>
    <property type="molecule type" value="Genomic_DNA"/>
</dbReference>
<evidence type="ECO:0000256" key="6">
    <source>
        <dbReference type="ARBA" id="ARBA00022989"/>
    </source>
</evidence>
<keyword evidence="16" id="KW-1185">Reference proteome</keyword>
<evidence type="ECO:0000256" key="11">
    <source>
        <dbReference type="SAM" id="MobiDB-lite"/>
    </source>
</evidence>
<dbReference type="GO" id="GO:0015421">
    <property type="term" value="F:ABC-type oligopeptide transporter activity"/>
    <property type="evidence" value="ECO:0007669"/>
    <property type="project" value="TreeGrafter"/>
</dbReference>
<feature type="domain" description="ABC transmembrane type-1" evidence="14">
    <location>
        <begin position="70"/>
        <end position="393"/>
    </location>
</feature>
<evidence type="ECO:0000256" key="12">
    <source>
        <dbReference type="SAM" id="Phobius"/>
    </source>
</evidence>
<feature type="compositionally biased region" description="Gly residues" evidence="11">
    <location>
        <begin position="27"/>
        <end position="42"/>
    </location>
</feature>
<dbReference type="GO" id="GO:0005886">
    <property type="term" value="C:plasma membrane"/>
    <property type="evidence" value="ECO:0007669"/>
    <property type="project" value="UniProtKB-SubCell"/>
</dbReference>
<dbReference type="InterPro" id="IPR027417">
    <property type="entry name" value="P-loop_NTPase"/>
</dbReference>
<dbReference type="PROSITE" id="PS50929">
    <property type="entry name" value="ABC_TM1F"/>
    <property type="match status" value="1"/>
</dbReference>
<feature type="domain" description="ABC transporter" evidence="13">
    <location>
        <begin position="427"/>
        <end position="662"/>
    </location>
</feature>
<evidence type="ECO:0000256" key="7">
    <source>
        <dbReference type="ARBA" id="ARBA00023136"/>
    </source>
</evidence>
<proteinExistence type="inferred from homology"/>
<dbReference type="CDD" id="cd18547">
    <property type="entry name" value="ABC_6TM_Tm288_like"/>
    <property type="match status" value="1"/>
</dbReference>
<evidence type="ECO:0000256" key="10">
    <source>
        <dbReference type="ARBA" id="ARBA00071747"/>
    </source>
</evidence>
<name>A0A1G6TM59_9MICO</name>
<keyword evidence="3 12" id="KW-0812">Transmembrane</keyword>
<dbReference type="InterPro" id="IPR017871">
    <property type="entry name" value="ABC_transporter-like_CS"/>
</dbReference>
<dbReference type="SUPFAM" id="SSF52540">
    <property type="entry name" value="P-loop containing nucleoside triphosphate hydrolases"/>
    <property type="match status" value="1"/>
</dbReference>
<evidence type="ECO:0000259" key="14">
    <source>
        <dbReference type="PROSITE" id="PS50929"/>
    </source>
</evidence>
<sequence>MSADRTTQGPSEKPDDGAVVRSARGAKGPGGPGGRGPMGGMGMPTEKAMNFGGSLRRFAGYLRPERVRVVVVTALAVVSVTLAVLGPKLLGNATNLIFEGVMSAGLPAGQTQDEVIAGLRATGQDKLADLLSGMTLTPGQGLDTTALRNVLLVVVAVYVGSFLFGWLQGRFTATVVQNTVLNLRDEVEAKINRLPLSYFDREQRGEVLSRVTNDIDNVAQTLQQTLSQLVTSILTIIGVLGMMFWISPLLAVVALVTVPLSVLVTALIAKRSQPQFIKQWAATGTINAHVEEMYSGHALVKVFGHQDSAIETFDEENVALYEASFKAQFISGIIQPAMGFIANLNYVIVAVVGGLRVASGTMTLGDVQAFIQYSRQFTQPITQVASMMNLLQSGVASVERVFELLDADEQTPDPANPQHVPDVQGRVAFEDVAFSYSPDVPLISSLSLVAEPGQTVAIVGPTGAGKTTLVNLIMRFYEVNSGRITLDGVDIATMTRDELRSNIGMVLQDTWLFNGTIADNIRYGATGDVPTERLLEAAVATHVDPFVRTLPDGYETVLDDEGGSVSAGEKQLLTIARAFLADPAILILDEATSSVDTRTEVLVQKAMNALREGRTSFVIAHRLSTIRDADVILVMEHGDIVEQGDHDSLLAAGGAYARLYQSQFAVAEVD</sequence>
<reference evidence="15 16" key="1">
    <citation type="submission" date="2016-09" db="EMBL/GenBank/DDBJ databases">
        <authorList>
            <person name="Capua I."/>
            <person name="De Benedictis P."/>
            <person name="Joannis T."/>
            <person name="Lombin L.H."/>
            <person name="Cattoli G."/>
        </authorList>
    </citation>
    <scope>NUCLEOTIDE SEQUENCE [LARGE SCALE GENOMIC DNA]</scope>
    <source>
        <strain evidence="15 16">ISLP-3</strain>
    </source>
</reference>
<dbReference type="Gene3D" id="3.40.50.300">
    <property type="entry name" value="P-loop containing nucleotide triphosphate hydrolases"/>
    <property type="match status" value="1"/>
</dbReference>
<evidence type="ECO:0000256" key="8">
    <source>
        <dbReference type="ARBA" id="ARBA00055053"/>
    </source>
</evidence>
<feature type="transmembrane region" description="Helical" evidence="12">
    <location>
        <begin position="229"/>
        <end position="246"/>
    </location>
</feature>
<keyword evidence="4" id="KW-0547">Nucleotide-binding</keyword>
<gene>
    <name evidence="15" type="ORF">SAMN05216410_3146</name>
</gene>
<dbReference type="Proteomes" id="UP000199039">
    <property type="component" value="Unassembled WGS sequence"/>
</dbReference>
<feature type="transmembrane region" description="Helical" evidence="12">
    <location>
        <begin position="252"/>
        <end position="269"/>
    </location>
</feature>
<keyword evidence="7 12" id="KW-0472">Membrane</keyword>
<dbReference type="RefSeq" id="WP_093184857.1">
    <property type="nucleotide sequence ID" value="NZ_FMYH01000006.1"/>
</dbReference>
<comment type="function">
    <text evidence="8">ABC transporter involved in fatty acid import. Transmembrane domains (TMD) form a pore in the membrane and the ATP-binding domain (NBD) is responsible for energy generation.</text>
</comment>
<evidence type="ECO:0000256" key="1">
    <source>
        <dbReference type="ARBA" id="ARBA00004651"/>
    </source>
</evidence>
<feature type="transmembrane region" description="Helical" evidence="12">
    <location>
        <begin position="146"/>
        <end position="167"/>
    </location>
</feature>
<evidence type="ECO:0000256" key="3">
    <source>
        <dbReference type="ARBA" id="ARBA00022692"/>
    </source>
</evidence>
<evidence type="ECO:0000313" key="15">
    <source>
        <dbReference type="EMBL" id="SDD30173.1"/>
    </source>
</evidence>
<dbReference type="PROSITE" id="PS00211">
    <property type="entry name" value="ABC_TRANSPORTER_1"/>
    <property type="match status" value="1"/>
</dbReference>
<evidence type="ECO:0000256" key="4">
    <source>
        <dbReference type="ARBA" id="ARBA00022741"/>
    </source>
</evidence>
<dbReference type="InterPro" id="IPR039421">
    <property type="entry name" value="Type_1_exporter"/>
</dbReference>
<evidence type="ECO:0000256" key="5">
    <source>
        <dbReference type="ARBA" id="ARBA00022840"/>
    </source>
</evidence>
<dbReference type="GO" id="GO:0005524">
    <property type="term" value="F:ATP binding"/>
    <property type="evidence" value="ECO:0007669"/>
    <property type="project" value="UniProtKB-KW"/>
</dbReference>
<dbReference type="InterPro" id="IPR003439">
    <property type="entry name" value="ABC_transporter-like_ATP-bd"/>
</dbReference>
<evidence type="ECO:0000313" key="16">
    <source>
        <dbReference type="Proteomes" id="UP000199039"/>
    </source>
</evidence>
<dbReference type="Gene3D" id="1.20.1560.10">
    <property type="entry name" value="ABC transporter type 1, transmembrane domain"/>
    <property type="match status" value="1"/>
</dbReference>
<dbReference type="SUPFAM" id="SSF90123">
    <property type="entry name" value="ABC transporter transmembrane region"/>
    <property type="match status" value="1"/>
</dbReference>
<comment type="subcellular location">
    <subcellularLocation>
        <location evidence="1">Cell membrane</location>
        <topology evidence="1">Multi-pass membrane protein</topology>
    </subcellularLocation>
</comment>
<dbReference type="GO" id="GO:0016887">
    <property type="term" value="F:ATP hydrolysis activity"/>
    <property type="evidence" value="ECO:0007669"/>
    <property type="project" value="InterPro"/>
</dbReference>
<dbReference type="PROSITE" id="PS50893">
    <property type="entry name" value="ABC_TRANSPORTER_2"/>
    <property type="match status" value="1"/>
</dbReference>
<feature type="region of interest" description="Disordered" evidence="11">
    <location>
        <begin position="1"/>
        <end position="43"/>
    </location>
</feature>
<dbReference type="STRING" id="1814289.SAMN05216410_3146"/>
<dbReference type="CDD" id="cd03254">
    <property type="entry name" value="ABCC_Glucan_exporter_like"/>
    <property type="match status" value="1"/>
</dbReference>
<dbReference type="Pfam" id="PF00664">
    <property type="entry name" value="ABC_membrane"/>
    <property type="match status" value="1"/>
</dbReference>
<dbReference type="Pfam" id="PF00005">
    <property type="entry name" value="ABC_tran"/>
    <property type="match status" value="1"/>
</dbReference>
<dbReference type="InterPro" id="IPR003593">
    <property type="entry name" value="AAA+_ATPase"/>
</dbReference>
<dbReference type="SMART" id="SM00382">
    <property type="entry name" value="AAA"/>
    <property type="match status" value="1"/>
</dbReference>
<keyword evidence="5 15" id="KW-0067">ATP-binding</keyword>
<keyword evidence="2" id="KW-0813">Transport</keyword>
<dbReference type="PANTHER" id="PTHR43394:SF1">
    <property type="entry name" value="ATP-BINDING CASSETTE SUB-FAMILY B MEMBER 10, MITOCHONDRIAL"/>
    <property type="match status" value="1"/>
</dbReference>
<dbReference type="InterPro" id="IPR011527">
    <property type="entry name" value="ABC1_TM_dom"/>
</dbReference>
<keyword evidence="6 12" id="KW-1133">Transmembrane helix</keyword>
<evidence type="ECO:0000256" key="9">
    <source>
        <dbReference type="ARBA" id="ARBA00061644"/>
    </source>
</evidence>
<comment type="similarity">
    <text evidence="9">Belongs to the ABC transporter superfamily. Lipid exporter (TC 3.A.1.106) family.</text>
</comment>
<dbReference type="OrthoDB" id="9806127at2"/>
<organism evidence="15 16">
    <name type="scientific">Sanguibacter gelidistatuariae</name>
    <dbReference type="NCBI Taxonomy" id="1814289"/>
    <lineage>
        <taxon>Bacteria</taxon>
        <taxon>Bacillati</taxon>
        <taxon>Actinomycetota</taxon>
        <taxon>Actinomycetes</taxon>
        <taxon>Micrococcales</taxon>
        <taxon>Sanguibacteraceae</taxon>
        <taxon>Sanguibacter</taxon>
    </lineage>
</organism>
<feature type="transmembrane region" description="Helical" evidence="12">
    <location>
        <begin position="67"/>
        <end position="86"/>
    </location>
</feature>
<dbReference type="AlphaFoldDB" id="A0A1G6TM59"/>
<evidence type="ECO:0000256" key="2">
    <source>
        <dbReference type="ARBA" id="ARBA00022448"/>
    </source>
</evidence>
<dbReference type="InterPro" id="IPR036640">
    <property type="entry name" value="ABC1_TM_sf"/>
</dbReference>
<evidence type="ECO:0000259" key="13">
    <source>
        <dbReference type="PROSITE" id="PS50893"/>
    </source>
</evidence>
<feature type="compositionally biased region" description="Polar residues" evidence="11">
    <location>
        <begin position="1"/>
        <end position="10"/>
    </location>
</feature>